<gene>
    <name evidence="9" type="ORF">LZC94_16985</name>
</gene>
<feature type="binding site" evidence="5">
    <location>
        <position position="43"/>
    </location>
    <ligand>
        <name>ATP</name>
        <dbReference type="ChEBI" id="CHEBI:30616"/>
    </ligand>
</feature>
<evidence type="ECO:0000256" key="4">
    <source>
        <dbReference type="ARBA" id="ARBA00022840"/>
    </source>
</evidence>
<dbReference type="RefSeq" id="WP_394828545.1">
    <property type="nucleotide sequence ID" value="NZ_CP089984.1"/>
</dbReference>
<keyword evidence="9" id="KW-0723">Serine/threonine-protein kinase</keyword>
<evidence type="ECO:0000256" key="6">
    <source>
        <dbReference type="SAM" id="MobiDB-lite"/>
    </source>
</evidence>
<dbReference type="PROSITE" id="PS00108">
    <property type="entry name" value="PROTEIN_KINASE_ST"/>
    <property type="match status" value="1"/>
</dbReference>
<dbReference type="GO" id="GO:0004674">
    <property type="term" value="F:protein serine/threonine kinase activity"/>
    <property type="evidence" value="ECO:0007669"/>
    <property type="project" value="UniProtKB-KW"/>
</dbReference>
<keyword evidence="4 5" id="KW-0067">ATP-binding</keyword>
<evidence type="ECO:0000259" key="8">
    <source>
        <dbReference type="PROSITE" id="PS50011"/>
    </source>
</evidence>
<dbReference type="PANTHER" id="PTHR43289">
    <property type="entry name" value="MITOGEN-ACTIVATED PROTEIN KINASE KINASE KINASE 20-RELATED"/>
    <property type="match status" value="1"/>
</dbReference>
<dbReference type="SMART" id="SM00220">
    <property type="entry name" value="S_TKc"/>
    <property type="match status" value="1"/>
</dbReference>
<dbReference type="Gene3D" id="3.30.200.20">
    <property type="entry name" value="Phosphorylase Kinase, domain 1"/>
    <property type="match status" value="1"/>
</dbReference>
<feature type="transmembrane region" description="Helical" evidence="7">
    <location>
        <begin position="350"/>
        <end position="370"/>
    </location>
</feature>
<dbReference type="PROSITE" id="PS50011">
    <property type="entry name" value="PROTEIN_KINASE_DOM"/>
    <property type="match status" value="1"/>
</dbReference>
<evidence type="ECO:0000256" key="1">
    <source>
        <dbReference type="ARBA" id="ARBA00022679"/>
    </source>
</evidence>
<feature type="compositionally biased region" description="Low complexity" evidence="6">
    <location>
        <begin position="421"/>
        <end position="438"/>
    </location>
</feature>
<feature type="domain" description="Protein kinase" evidence="8">
    <location>
        <begin position="14"/>
        <end position="282"/>
    </location>
</feature>
<dbReference type="Proteomes" id="UP001370348">
    <property type="component" value="Chromosome"/>
</dbReference>
<dbReference type="PROSITE" id="PS00107">
    <property type="entry name" value="PROTEIN_KINASE_ATP"/>
    <property type="match status" value="1"/>
</dbReference>
<dbReference type="PANTHER" id="PTHR43289:SF6">
    <property type="entry name" value="SERINE_THREONINE-PROTEIN KINASE NEKL-3"/>
    <property type="match status" value="1"/>
</dbReference>
<keyword evidence="1" id="KW-0808">Transferase</keyword>
<feature type="region of interest" description="Disordered" evidence="6">
    <location>
        <begin position="418"/>
        <end position="470"/>
    </location>
</feature>
<organism evidence="9 10">
    <name type="scientific">Pendulispora albinea</name>
    <dbReference type="NCBI Taxonomy" id="2741071"/>
    <lineage>
        <taxon>Bacteria</taxon>
        <taxon>Pseudomonadati</taxon>
        <taxon>Myxococcota</taxon>
        <taxon>Myxococcia</taxon>
        <taxon>Myxococcales</taxon>
        <taxon>Sorangiineae</taxon>
        <taxon>Pendulisporaceae</taxon>
        <taxon>Pendulispora</taxon>
    </lineage>
</organism>
<reference evidence="9 10" key="1">
    <citation type="submission" date="2021-12" db="EMBL/GenBank/DDBJ databases">
        <title>Discovery of the Pendulisporaceae a myxobacterial family with distinct sporulation behavior and unique specialized metabolism.</title>
        <authorList>
            <person name="Garcia R."/>
            <person name="Popoff A."/>
            <person name="Bader C.D."/>
            <person name="Loehr J."/>
            <person name="Walesch S."/>
            <person name="Walt C."/>
            <person name="Boldt J."/>
            <person name="Bunk B."/>
            <person name="Haeckl F.J.F.P.J."/>
            <person name="Gunesch A.P."/>
            <person name="Birkelbach J."/>
            <person name="Nuebel U."/>
            <person name="Pietschmann T."/>
            <person name="Bach T."/>
            <person name="Mueller R."/>
        </authorList>
    </citation>
    <scope>NUCLEOTIDE SEQUENCE [LARGE SCALE GENOMIC DNA]</scope>
    <source>
        <strain evidence="9 10">MSr11954</strain>
    </source>
</reference>
<evidence type="ECO:0000256" key="2">
    <source>
        <dbReference type="ARBA" id="ARBA00022741"/>
    </source>
</evidence>
<name>A0ABZ2M8T2_9BACT</name>
<evidence type="ECO:0000313" key="10">
    <source>
        <dbReference type="Proteomes" id="UP001370348"/>
    </source>
</evidence>
<keyword evidence="10" id="KW-1185">Reference proteome</keyword>
<keyword evidence="7" id="KW-0472">Membrane</keyword>
<keyword evidence="7" id="KW-1133">Transmembrane helix</keyword>
<evidence type="ECO:0000313" key="9">
    <source>
        <dbReference type="EMBL" id="WXB18920.1"/>
    </source>
</evidence>
<dbReference type="SUPFAM" id="SSF56112">
    <property type="entry name" value="Protein kinase-like (PK-like)"/>
    <property type="match status" value="1"/>
</dbReference>
<keyword evidence="3 9" id="KW-0418">Kinase</keyword>
<protein>
    <submittedName>
        <fullName evidence="9">Serine/threonine protein kinase</fullName>
    </submittedName>
</protein>
<accession>A0ABZ2M8T2</accession>
<evidence type="ECO:0000256" key="7">
    <source>
        <dbReference type="SAM" id="Phobius"/>
    </source>
</evidence>
<dbReference type="InterPro" id="IPR017441">
    <property type="entry name" value="Protein_kinase_ATP_BS"/>
</dbReference>
<dbReference type="InterPro" id="IPR008271">
    <property type="entry name" value="Ser/Thr_kinase_AS"/>
</dbReference>
<dbReference type="Pfam" id="PF00069">
    <property type="entry name" value="Pkinase"/>
    <property type="match status" value="1"/>
</dbReference>
<sequence>MGVIAKDVVVAERFRLVRPIGKGGMGVVWEALHIPLDIPCAVKFIDHRAATEPHLAALQRFEREARAAARIGGRHVVRILDHGVWDGLAYIVMELLRGESLRARLERVGRLSPPELMPIVRHVGRALRKAQESGIVHRDLKPDNIFLTHEDDGEIAKVLDFGIAKLVTDVPLAEQTRTGDLLGTPVYMSPEQVQGTRAIDGRSDLWSLAVIVFRCVTGELPFGAQTFAELVIEICMRPRVIPSSVAVVPEGFDSWWAKAAARDPDDRFQTAHAFVDALELALGMVPPVDPVSSGRLVSVHSIRGELDSVPTAAGASGVNLAKFTGAPGEDTTGRAVASGRGRLDRRWQGTMVMGIVAGVSAMILLAVVYGRAGSAPRAAPSAAPAFMASSAADPGVLVPTAAAPSSEPVAVVPGADADMSAVPNGGAAPRGGAADANATDASVSRAAAPGPRRPKVREPDPSPVTGRTGF</sequence>
<evidence type="ECO:0000256" key="5">
    <source>
        <dbReference type="PROSITE-ProRule" id="PRU10141"/>
    </source>
</evidence>
<dbReference type="InterPro" id="IPR011009">
    <property type="entry name" value="Kinase-like_dom_sf"/>
</dbReference>
<dbReference type="InterPro" id="IPR000719">
    <property type="entry name" value="Prot_kinase_dom"/>
</dbReference>
<keyword evidence="7" id="KW-0812">Transmembrane</keyword>
<evidence type="ECO:0000256" key="3">
    <source>
        <dbReference type="ARBA" id="ARBA00022777"/>
    </source>
</evidence>
<keyword evidence="2 5" id="KW-0547">Nucleotide-binding</keyword>
<dbReference type="EMBL" id="CP089984">
    <property type="protein sequence ID" value="WXB18920.1"/>
    <property type="molecule type" value="Genomic_DNA"/>
</dbReference>
<dbReference type="Gene3D" id="1.10.510.10">
    <property type="entry name" value="Transferase(Phosphotransferase) domain 1"/>
    <property type="match status" value="1"/>
</dbReference>
<proteinExistence type="predicted"/>
<dbReference type="CDD" id="cd14014">
    <property type="entry name" value="STKc_PknB_like"/>
    <property type="match status" value="1"/>
</dbReference>